<dbReference type="CDD" id="cd01450">
    <property type="entry name" value="vWFA_subfamily_ECM"/>
    <property type="match status" value="1"/>
</dbReference>
<dbReference type="PANTHER" id="PTHR24020">
    <property type="entry name" value="COLLAGEN ALPHA"/>
    <property type="match status" value="1"/>
</dbReference>
<proteinExistence type="predicted"/>
<name>A0AAN8JPJ4_PATCE</name>
<dbReference type="SUPFAM" id="SSF53300">
    <property type="entry name" value="vWA-like"/>
    <property type="match status" value="2"/>
</dbReference>
<evidence type="ECO:0000313" key="4">
    <source>
        <dbReference type="Proteomes" id="UP001347796"/>
    </source>
</evidence>
<feature type="chain" id="PRO_5043044067" description="VWFA domain-containing protein" evidence="1">
    <location>
        <begin position="19"/>
        <end position="413"/>
    </location>
</feature>
<sequence length="413" mass="46891">MDLSIALGVVIMVVSVTGTTDDKVCGGKPAEIFFLLDSSSSVWREDYNRQKQFVADVVDKFVISENHTRVGLAVFSNTYRLWFPIDRYLDKERMKRAVMQLPYLTGDTNTHIALKYMRERGFNPSLVRKDVARIGIILTDGKSRYTNKTLLEAQRCKDDGIVLFTIGIGDKIDMKELNSVGTNPSYVFQVAGFDVLYEIRQKLAFKACTVEAPQKDEPSCGKMKKADVMFLYDSGTLGSSKVAQINRFIEDVVPHFNMASGNIRTGILTTNCYRGDFNLDQYRDKTEFITQLRNSDIPDLSSVVRRLRLHSYNPENGGRPNVRKMAVIFLDDKLRVPKKVMSEVARAKFGDIEIFVVTVGDKYDPKEVEDICTPPMNNHMINFESYNSLADVKNVTRPNFINMFCNDLVDPKP</sequence>
<gene>
    <name evidence="3" type="ORF">SNE40_012041</name>
</gene>
<dbReference type="Gene3D" id="3.40.50.410">
    <property type="entry name" value="von Willebrand factor, type A domain"/>
    <property type="match status" value="2"/>
</dbReference>
<dbReference type="InterPro" id="IPR002035">
    <property type="entry name" value="VWF_A"/>
</dbReference>
<dbReference type="PANTHER" id="PTHR24020:SF20">
    <property type="entry name" value="PH DOMAIN-CONTAINING PROTEIN"/>
    <property type="match status" value="1"/>
</dbReference>
<protein>
    <recommendedName>
        <fullName evidence="2">VWFA domain-containing protein</fullName>
    </recommendedName>
</protein>
<feature type="signal peptide" evidence="1">
    <location>
        <begin position="1"/>
        <end position="18"/>
    </location>
</feature>
<dbReference type="PRINTS" id="PR00453">
    <property type="entry name" value="VWFADOMAIN"/>
</dbReference>
<organism evidence="3 4">
    <name type="scientific">Patella caerulea</name>
    <name type="common">Rayed Mediterranean limpet</name>
    <dbReference type="NCBI Taxonomy" id="87958"/>
    <lineage>
        <taxon>Eukaryota</taxon>
        <taxon>Metazoa</taxon>
        <taxon>Spiralia</taxon>
        <taxon>Lophotrochozoa</taxon>
        <taxon>Mollusca</taxon>
        <taxon>Gastropoda</taxon>
        <taxon>Patellogastropoda</taxon>
        <taxon>Patelloidea</taxon>
        <taxon>Patellidae</taxon>
        <taxon>Patella</taxon>
    </lineage>
</organism>
<comment type="caution">
    <text evidence="3">The sequence shown here is derived from an EMBL/GenBank/DDBJ whole genome shotgun (WGS) entry which is preliminary data.</text>
</comment>
<keyword evidence="1" id="KW-0732">Signal</keyword>
<reference evidence="3 4" key="1">
    <citation type="submission" date="2024-01" db="EMBL/GenBank/DDBJ databases">
        <title>The genome of the rayed Mediterranean limpet Patella caerulea (Linnaeus, 1758).</title>
        <authorList>
            <person name="Anh-Thu Weber A."/>
            <person name="Halstead-Nussloch G."/>
        </authorList>
    </citation>
    <scope>NUCLEOTIDE SEQUENCE [LARGE SCALE GENOMIC DNA]</scope>
    <source>
        <strain evidence="3">AATW-2023a</strain>
        <tissue evidence="3">Whole specimen</tissue>
    </source>
</reference>
<feature type="domain" description="VWFA" evidence="2">
    <location>
        <begin position="227"/>
        <end position="404"/>
    </location>
</feature>
<dbReference type="Proteomes" id="UP001347796">
    <property type="component" value="Unassembled WGS sequence"/>
</dbReference>
<dbReference type="InterPro" id="IPR050525">
    <property type="entry name" value="ECM_Assembly_Org"/>
</dbReference>
<dbReference type="AlphaFoldDB" id="A0AAN8JPJ4"/>
<evidence type="ECO:0000256" key="1">
    <source>
        <dbReference type="SAM" id="SignalP"/>
    </source>
</evidence>
<accession>A0AAN8JPJ4</accession>
<dbReference type="EMBL" id="JAZGQO010000008">
    <property type="protein sequence ID" value="KAK6179754.1"/>
    <property type="molecule type" value="Genomic_DNA"/>
</dbReference>
<evidence type="ECO:0000259" key="2">
    <source>
        <dbReference type="PROSITE" id="PS50234"/>
    </source>
</evidence>
<keyword evidence="4" id="KW-1185">Reference proteome</keyword>
<dbReference type="SMART" id="SM00327">
    <property type="entry name" value="VWA"/>
    <property type="match status" value="2"/>
</dbReference>
<dbReference type="Pfam" id="PF00092">
    <property type="entry name" value="VWA"/>
    <property type="match status" value="2"/>
</dbReference>
<feature type="domain" description="VWFA" evidence="2">
    <location>
        <begin position="31"/>
        <end position="203"/>
    </location>
</feature>
<dbReference type="PROSITE" id="PS50234">
    <property type="entry name" value="VWFA"/>
    <property type="match status" value="2"/>
</dbReference>
<dbReference type="InterPro" id="IPR036465">
    <property type="entry name" value="vWFA_dom_sf"/>
</dbReference>
<evidence type="ECO:0000313" key="3">
    <source>
        <dbReference type="EMBL" id="KAK6179754.1"/>
    </source>
</evidence>